<dbReference type="EMBL" id="BMAV01027144">
    <property type="protein sequence ID" value="GFS56717.1"/>
    <property type="molecule type" value="Genomic_DNA"/>
</dbReference>
<dbReference type="AlphaFoldDB" id="A0A8X6JSM0"/>
<proteinExistence type="predicted"/>
<name>A0A8X6JSM0_9ARAC</name>
<dbReference type="Proteomes" id="UP000886998">
    <property type="component" value="Unassembled WGS sequence"/>
</dbReference>
<comment type="caution">
    <text evidence="1">The sequence shown here is derived from an EMBL/GenBank/DDBJ whole genome shotgun (WGS) entry which is preliminary data.</text>
</comment>
<sequence length="102" mass="11525">MHVVHHLFSKICKLLPMLCFEMTPLVAHYNLHIQDLITVCNVTERFFVLRIGTKKIRVCVDRIKPADVLADDPFSSGPSLPTPGSSRETHCNYSFGTASTFY</sequence>
<keyword evidence="2" id="KW-1185">Reference proteome</keyword>
<dbReference type="OrthoDB" id="422540at2759"/>
<gene>
    <name evidence="1" type="ORF">TNIN_218731</name>
</gene>
<protein>
    <submittedName>
        <fullName evidence="1">Uncharacterized protein</fullName>
    </submittedName>
</protein>
<accession>A0A8X6JSM0</accession>
<evidence type="ECO:0000313" key="2">
    <source>
        <dbReference type="Proteomes" id="UP000886998"/>
    </source>
</evidence>
<organism evidence="1 2">
    <name type="scientific">Trichonephila inaurata madagascariensis</name>
    <dbReference type="NCBI Taxonomy" id="2747483"/>
    <lineage>
        <taxon>Eukaryota</taxon>
        <taxon>Metazoa</taxon>
        <taxon>Ecdysozoa</taxon>
        <taxon>Arthropoda</taxon>
        <taxon>Chelicerata</taxon>
        <taxon>Arachnida</taxon>
        <taxon>Araneae</taxon>
        <taxon>Araneomorphae</taxon>
        <taxon>Entelegynae</taxon>
        <taxon>Araneoidea</taxon>
        <taxon>Nephilidae</taxon>
        <taxon>Trichonephila</taxon>
        <taxon>Trichonephila inaurata</taxon>
    </lineage>
</organism>
<reference evidence="1" key="1">
    <citation type="submission" date="2020-08" db="EMBL/GenBank/DDBJ databases">
        <title>Multicomponent nature underlies the extraordinary mechanical properties of spider dragline silk.</title>
        <authorList>
            <person name="Kono N."/>
            <person name="Nakamura H."/>
            <person name="Mori M."/>
            <person name="Yoshida Y."/>
            <person name="Ohtoshi R."/>
            <person name="Malay A.D."/>
            <person name="Moran D.A.P."/>
            <person name="Tomita M."/>
            <person name="Numata K."/>
            <person name="Arakawa K."/>
        </authorList>
    </citation>
    <scope>NUCLEOTIDE SEQUENCE</scope>
</reference>
<evidence type="ECO:0000313" key="1">
    <source>
        <dbReference type="EMBL" id="GFS56717.1"/>
    </source>
</evidence>